<dbReference type="InterPro" id="IPR007110">
    <property type="entry name" value="Ig-like_dom"/>
</dbReference>
<feature type="domain" description="Ig-like" evidence="1">
    <location>
        <begin position="77"/>
        <end position="116"/>
    </location>
</feature>
<dbReference type="AlphaFoldDB" id="A0AAW1BP34"/>
<dbReference type="InterPro" id="IPR013098">
    <property type="entry name" value="Ig_I-set"/>
</dbReference>
<dbReference type="InterPro" id="IPR003598">
    <property type="entry name" value="Ig_sub2"/>
</dbReference>
<dbReference type="PROSITE" id="PS50835">
    <property type="entry name" value="IG_LIKE"/>
    <property type="match status" value="8"/>
</dbReference>
<dbReference type="EMBL" id="JAOTOJ010000003">
    <property type="protein sequence ID" value="KAK9403940.1"/>
    <property type="molecule type" value="Genomic_DNA"/>
</dbReference>
<evidence type="ECO:0000259" key="1">
    <source>
        <dbReference type="PROSITE" id="PS50835"/>
    </source>
</evidence>
<evidence type="ECO:0000313" key="3">
    <source>
        <dbReference type="Proteomes" id="UP001474421"/>
    </source>
</evidence>
<keyword evidence="3" id="KW-1185">Reference proteome</keyword>
<feature type="domain" description="Ig-like" evidence="1">
    <location>
        <begin position="663"/>
        <end position="753"/>
    </location>
</feature>
<dbReference type="InterPro" id="IPR003599">
    <property type="entry name" value="Ig_sub"/>
</dbReference>
<dbReference type="Pfam" id="PF13927">
    <property type="entry name" value="Ig_3"/>
    <property type="match status" value="1"/>
</dbReference>
<dbReference type="SMART" id="SM00409">
    <property type="entry name" value="IG"/>
    <property type="match status" value="6"/>
</dbReference>
<dbReference type="PANTHER" id="PTHR45080:SF28">
    <property type="entry name" value="HEMICENTIN-2"/>
    <property type="match status" value="1"/>
</dbReference>
<dbReference type="GO" id="GO:0050808">
    <property type="term" value="P:synapse organization"/>
    <property type="evidence" value="ECO:0007669"/>
    <property type="project" value="TreeGrafter"/>
</dbReference>
<feature type="domain" description="Ig-like" evidence="1">
    <location>
        <begin position="435"/>
        <end position="477"/>
    </location>
</feature>
<dbReference type="CDD" id="cd00096">
    <property type="entry name" value="Ig"/>
    <property type="match status" value="4"/>
</dbReference>
<name>A0AAW1BP34_CROAD</name>
<dbReference type="Proteomes" id="UP001474421">
    <property type="component" value="Unassembled WGS sequence"/>
</dbReference>
<organism evidence="2 3">
    <name type="scientific">Crotalus adamanteus</name>
    <name type="common">Eastern diamondback rattlesnake</name>
    <dbReference type="NCBI Taxonomy" id="8729"/>
    <lineage>
        <taxon>Eukaryota</taxon>
        <taxon>Metazoa</taxon>
        <taxon>Chordata</taxon>
        <taxon>Craniata</taxon>
        <taxon>Vertebrata</taxon>
        <taxon>Euteleostomi</taxon>
        <taxon>Lepidosauria</taxon>
        <taxon>Squamata</taxon>
        <taxon>Bifurcata</taxon>
        <taxon>Unidentata</taxon>
        <taxon>Episquamata</taxon>
        <taxon>Toxicofera</taxon>
        <taxon>Serpentes</taxon>
        <taxon>Colubroidea</taxon>
        <taxon>Viperidae</taxon>
        <taxon>Crotalinae</taxon>
        <taxon>Crotalus</taxon>
    </lineage>
</organism>
<accession>A0AAW1BP34</accession>
<dbReference type="InterPro" id="IPR036179">
    <property type="entry name" value="Ig-like_dom_sf"/>
</dbReference>
<dbReference type="GO" id="GO:0008046">
    <property type="term" value="F:axon guidance receptor activity"/>
    <property type="evidence" value="ECO:0007669"/>
    <property type="project" value="TreeGrafter"/>
</dbReference>
<dbReference type="Gene3D" id="2.60.40.10">
    <property type="entry name" value="Immunoglobulins"/>
    <property type="match status" value="10"/>
</dbReference>
<dbReference type="PANTHER" id="PTHR45080">
    <property type="entry name" value="CONTACTIN 5"/>
    <property type="match status" value="1"/>
</dbReference>
<gene>
    <name evidence="2" type="ORF">NXF25_008767</name>
</gene>
<comment type="caution">
    <text evidence="2">The sequence shown here is derived from an EMBL/GenBank/DDBJ whole genome shotgun (WGS) entry which is preliminary data.</text>
</comment>
<dbReference type="SMART" id="SM00408">
    <property type="entry name" value="IGc2"/>
    <property type="match status" value="5"/>
</dbReference>
<dbReference type="FunFam" id="2.60.40.10:FF:000285">
    <property type="entry name" value="Hemicentin 1"/>
    <property type="match status" value="2"/>
</dbReference>
<proteinExistence type="predicted"/>
<dbReference type="SUPFAM" id="SSF48726">
    <property type="entry name" value="Immunoglobulin"/>
    <property type="match status" value="9"/>
</dbReference>
<dbReference type="InterPro" id="IPR013783">
    <property type="entry name" value="Ig-like_fold"/>
</dbReference>
<feature type="domain" description="Ig-like" evidence="1">
    <location>
        <begin position="609"/>
        <end position="648"/>
    </location>
</feature>
<dbReference type="GO" id="GO:0005886">
    <property type="term" value="C:plasma membrane"/>
    <property type="evidence" value="ECO:0007669"/>
    <property type="project" value="TreeGrafter"/>
</dbReference>
<dbReference type="GO" id="GO:0030424">
    <property type="term" value="C:axon"/>
    <property type="evidence" value="ECO:0007669"/>
    <property type="project" value="TreeGrafter"/>
</dbReference>
<sequence length="776" mass="84590">MQLISPFSPRHTLLSSGSMKITETEITGNEPGLSILEDGTLLVIASATPYNSGEYICTAINEAGNTEINYSLKVYVPPIIGDAESNEFSVTLSQQAILECRVSGSPFPIIKWSKDGNATNSAGKQFKELKLIIHIPPTIKGENITTEVSELLHSILKLECEVRGIPAPTITWYKDGSPIISGPQAVYLEHGQFLQIPHAQVSDSAQYTCQATNEAGVAEKIFQVDVYVPPSLEGGDESSGHTVILHSYLELECPAIGTPLPTITWLKNGQPIEGGVGYKLLLNGRRLFISRAEVSDAGHYQCIATNKAGETKQEFDVIVHVVTWYKNNLPLINIAGITFLNRGQIAQIDAAQISDTGIYKCAIAQAQVQDTGRYTCEATNIAGKMEKNYNVNIWGGRMLRLMQVKMEDAGHYICVVNNIAGEDRKNFELSVLVSPSIVGADNNGGAEEATVILNNPTSLVCEAYSYPPATITWLKDGAPIDSNENIRVLPVLTWYKEDFPLSSNDKIRILPVPPSINGANGDVTEELTVLLDKMAMMECIAEGIPPSSIIWEKDGRLIAEDSHYKFQLGGKTLQIHNTQIANTGRYVCLVENIAGRAKRYFNLNVHVPPNIIGINPENLTVVVNNFISLTCEVTGFPPPDLSWLKDGKPLSLNTNILIVPVPPSIKGQSSTPPAIVNVRVGMPVTLECESNAVPPPIITWYKNGRIISVSSNVGFIADGQTLHIKMTEVSDTGQYVCKAINIAGRDDKTFHLNVHVPPTISKNKEEPEALTGKRIY</sequence>
<feature type="domain" description="Ig-like" evidence="1">
    <location>
        <begin position="322"/>
        <end position="392"/>
    </location>
</feature>
<dbReference type="Pfam" id="PF07679">
    <property type="entry name" value="I-set"/>
    <property type="match status" value="5"/>
</dbReference>
<dbReference type="InterPro" id="IPR050958">
    <property type="entry name" value="Cell_Adh-Cytoskel_Orgn"/>
</dbReference>
<reference evidence="2 3" key="1">
    <citation type="journal article" date="2024" name="Proc. Natl. Acad. Sci. U.S.A.">
        <title>The genetic regulatory architecture and epigenomic basis for age-related changes in rattlesnake venom.</title>
        <authorList>
            <person name="Hogan M.P."/>
            <person name="Holding M.L."/>
            <person name="Nystrom G.S."/>
            <person name="Colston T.J."/>
            <person name="Bartlett D.A."/>
            <person name="Mason A.J."/>
            <person name="Ellsworth S.A."/>
            <person name="Rautsaw R.M."/>
            <person name="Lawrence K.C."/>
            <person name="Strickland J.L."/>
            <person name="He B."/>
            <person name="Fraser P."/>
            <person name="Margres M.J."/>
            <person name="Gilbert D.M."/>
            <person name="Gibbs H.L."/>
            <person name="Parkinson C.L."/>
            <person name="Rokyta D.R."/>
        </authorList>
    </citation>
    <scope>NUCLEOTIDE SEQUENCE [LARGE SCALE GENOMIC DNA]</scope>
    <source>
        <strain evidence="2">DRR0105</strain>
    </source>
</reference>
<dbReference type="FunFam" id="2.60.40.10:FF:000130">
    <property type="entry name" value="Hemicentin 1"/>
    <property type="match status" value="2"/>
</dbReference>
<feature type="domain" description="Ig-like" evidence="1">
    <location>
        <begin position="230"/>
        <end position="318"/>
    </location>
</feature>
<dbReference type="GO" id="GO:0043025">
    <property type="term" value="C:neuronal cell body"/>
    <property type="evidence" value="ECO:0007669"/>
    <property type="project" value="TreeGrafter"/>
</dbReference>
<feature type="domain" description="Ig-like" evidence="1">
    <location>
        <begin position="137"/>
        <end position="225"/>
    </location>
</feature>
<protein>
    <submittedName>
        <fullName evidence="2">Hemicentin-1</fullName>
    </submittedName>
</protein>
<dbReference type="GO" id="GO:0007156">
    <property type="term" value="P:homophilic cell adhesion via plasma membrane adhesion molecules"/>
    <property type="evidence" value="ECO:0007669"/>
    <property type="project" value="TreeGrafter"/>
</dbReference>
<evidence type="ECO:0000313" key="2">
    <source>
        <dbReference type="EMBL" id="KAK9403940.1"/>
    </source>
</evidence>
<feature type="domain" description="Ig-like" evidence="1">
    <location>
        <begin position="514"/>
        <end position="604"/>
    </location>
</feature>